<reference evidence="1" key="2">
    <citation type="submission" date="2023-05" db="EMBL/GenBank/DDBJ databases">
        <authorList>
            <person name="Fouks B."/>
        </authorList>
    </citation>
    <scope>NUCLEOTIDE SEQUENCE</scope>
    <source>
        <strain evidence="1">Stay&amp;Tobe</strain>
        <tissue evidence="1">Testes</tissue>
    </source>
</reference>
<reference evidence="1" key="1">
    <citation type="journal article" date="2023" name="IScience">
        <title>Live-bearing cockroach genome reveals convergent evolutionary mechanisms linked to viviparity in insects and beyond.</title>
        <authorList>
            <person name="Fouks B."/>
            <person name="Harrison M.C."/>
            <person name="Mikhailova A.A."/>
            <person name="Marchal E."/>
            <person name="English S."/>
            <person name="Carruthers M."/>
            <person name="Jennings E.C."/>
            <person name="Chiamaka E.L."/>
            <person name="Frigard R.A."/>
            <person name="Pippel M."/>
            <person name="Attardo G.M."/>
            <person name="Benoit J.B."/>
            <person name="Bornberg-Bauer E."/>
            <person name="Tobe S.S."/>
        </authorList>
    </citation>
    <scope>NUCLEOTIDE SEQUENCE</scope>
    <source>
        <strain evidence="1">Stay&amp;Tobe</strain>
    </source>
</reference>
<name>A0AAD8EQN1_DIPPU</name>
<feature type="non-terminal residue" evidence="1">
    <location>
        <position position="1"/>
    </location>
</feature>
<sequence length="52" mass="6226">NKLLIYNIELCSLSLEDFRDTRKKSGDILNVRNNIRILLPFRSRCNQPCLYR</sequence>
<protein>
    <submittedName>
        <fullName evidence="1">Uncharacterized protein</fullName>
    </submittedName>
</protein>
<gene>
    <name evidence="1" type="ORF">L9F63_009907</name>
</gene>
<keyword evidence="2" id="KW-1185">Reference proteome</keyword>
<evidence type="ECO:0000313" key="2">
    <source>
        <dbReference type="Proteomes" id="UP001233999"/>
    </source>
</evidence>
<organism evidence="1 2">
    <name type="scientific">Diploptera punctata</name>
    <name type="common">Pacific beetle cockroach</name>
    <dbReference type="NCBI Taxonomy" id="6984"/>
    <lineage>
        <taxon>Eukaryota</taxon>
        <taxon>Metazoa</taxon>
        <taxon>Ecdysozoa</taxon>
        <taxon>Arthropoda</taxon>
        <taxon>Hexapoda</taxon>
        <taxon>Insecta</taxon>
        <taxon>Pterygota</taxon>
        <taxon>Neoptera</taxon>
        <taxon>Polyneoptera</taxon>
        <taxon>Dictyoptera</taxon>
        <taxon>Blattodea</taxon>
        <taxon>Blaberoidea</taxon>
        <taxon>Blaberidae</taxon>
        <taxon>Diplopterinae</taxon>
        <taxon>Diploptera</taxon>
    </lineage>
</organism>
<evidence type="ECO:0000313" key="1">
    <source>
        <dbReference type="EMBL" id="KAJ9599590.1"/>
    </source>
</evidence>
<dbReference type="Proteomes" id="UP001233999">
    <property type="component" value="Unassembled WGS sequence"/>
</dbReference>
<proteinExistence type="predicted"/>
<accession>A0AAD8EQN1</accession>
<dbReference type="AlphaFoldDB" id="A0AAD8EQN1"/>
<comment type="caution">
    <text evidence="1">The sequence shown here is derived from an EMBL/GenBank/DDBJ whole genome shotgun (WGS) entry which is preliminary data.</text>
</comment>
<feature type="non-terminal residue" evidence="1">
    <location>
        <position position="52"/>
    </location>
</feature>
<dbReference type="EMBL" id="JASPKZ010000793">
    <property type="protein sequence ID" value="KAJ9599590.1"/>
    <property type="molecule type" value="Genomic_DNA"/>
</dbReference>